<evidence type="ECO:0000256" key="4">
    <source>
        <dbReference type="ARBA" id="ARBA00022692"/>
    </source>
</evidence>
<comment type="subcellular location">
    <subcellularLocation>
        <location evidence="1">Cell membrane</location>
        <topology evidence="1">Multi-pass membrane protein</topology>
    </subcellularLocation>
</comment>
<comment type="caution">
    <text evidence="10">The sequence shown here is derived from an EMBL/GenBank/DDBJ whole genome shotgun (WGS) entry which is preliminary data.</text>
</comment>
<comment type="similarity">
    <text evidence="2">Belongs to the ABC-4 integral membrane protein family. LolC/E subfamily.</text>
</comment>
<keyword evidence="3" id="KW-1003">Cell membrane</keyword>
<protein>
    <submittedName>
        <fullName evidence="10">ABC transporter permease</fullName>
    </submittedName>
</protein>
<dbReference type="GO" id="GO:0044874">
    <property type="term" value="P:lipoprotein localization to outer membrane"/>
    <property type="evidence" value="ECO:0007669"/>
    <property type="project" value="TreeGrafter"/>
</dbReference>
<dbReference type="EMBL" id="JABBNU010000001">
    <property type="protein sequence ID" value="NMM46954.1"/>
    <property type="molecule type" value="Genomic_DNA"/>
</dbReference>
<accession>A0A848IXI0</accession>
<dbReference type="PANTHER" id="PTHR30489">
    <property type="entry name" value="LIPOPROTEIN-RELEASING SYSTEM TRANSMEMBRANE PROTEIN LOLE"/>
    <property type="match status" value="1"/>
</dbReference>
<proteinExistence type="inferred from homology"/>
<dbReference type="Pfam" id="PF12704">
    <property type="entry name" value="MacB_PCD"/>
    <property type="match status" value="1"/>
</dbReference>
<evidence type="ECO:0000313" key="10">
    <source>
        <dbReference type="EMBL" id="NMM46954.1"/>
    </source>
</evidence>
<feature type="domain" description="ABC3 transporter permease C-terminal" evidence="8">
    <location>
        <begin position="250"/>
        <end position="370"/>
    </location>
</feature>
<feature type="domain" description="MacB-like periplasmic core" evidence="9">
    <location>
        <begin position="1"/>
        <end position="127"/>
    </location>
</feature>
<evidence type="ECO:0000256" key="6">
    <source>
        <dbReference type="ARBA" id="ARBA00023136"/>
    </source>
</evidence>
<evidence type="ECO:0000259" key="8">
    <source>
        <dbReference type="Pfam" id="PF02687"/>
    </source>
</evidence>
<gene>
    <name evidence="10" type="ORF">HH304_00980</name>
</gene>
<keyword evidence="4 7" id="KW-0812">Transmembrane</keyword>
<feature type="transmembrane region" description="Helical" evidence="7">
    <location>
        <begin position="294"/>
        <end position="324"/>
    </location>
</feature>
<keyword evidence="6 7" id="KW-0472">Membrane</keyword>
<keyword evidence="11" id="KW-1185">Reference proteome</keyword>
<sequence>MVAIAIATAALIIVLSVFNGLEGLLTSLLNDFDPQIKITASVGKTFELDSVKTELEKIPEVEVITPVIENNALIKYNQAQTLVTVKGVDESFVKHERIINSIARGEFKLKENGVSYAVLGYGLFDDLQVSLENDFKALQIFYPKDVKPGLINPDRSVKRLPILPSGAFAIEKHYDEKYMLVPIEFASALFGYKPGLVTSIEIKTTSGEDLNDVKNDIEKIIGPKYIVLTDREQHADILRAVKLEKLFVFIILSFILTVASINIFFSLNMLAVDKKRDISLLFAMGSQDNIIKKIFLYEGFIISFGGAITGIIIGFVLCYLQQTYGFISMGMQTAVVDSYPVKMYWGDFVLTALTICAITLTISFLPARSAVQAADLKALQ</sequence>
<feature type="transmembrane region" description="Helical" evidence="7">
    <location>
        <begin position="246"/>
        <end position="273"/>
    </location>
</feature>
<evidence type="ECO:0000256" key="3">
    <source>
        <dbReference type="ARBA" id="ARBA00022475"/>
    </source>
</evidence>
<evidence type="ECO:0000256" key="2">
    <source>
        <dbReference type="ARBA" id="ARBA00005236"/>
    </source>
</evidence>
<evidence type="ECO:0000313" key="11">
    <source>
        <dbReference type="Proteomes" id="UP000559010"/>
    </source>
</evidence>
<dbReference type="PANTHER" id="PTHR30489:SF0">
    <property type="entry name" value="LIPOPROTEIN-RELEASING SYSTEM TRANSMEMBRANE PROTEIN LOLE"/>
    <property type="match status" value="1"/>
</dbReference>
<evidence type="ECO:0000256" key="7">
    <source>
        <dbReference type="SAM" id="Phobius"/>
    </source>
</evidence>
<dbReference type="GO" id="GO:0098797">
    <property type="term" value="C:plasma membrane protein complex"/>
    <property type="evidence" value="ECO:0007669"/>
    <property type="project" value="TreeGrafter"/>
</dbReference>
<evidence type="ECO:0000256" key="1">
    <source>
        <dbReference type="ARBA" id="ARBA00004651"/>
    </source>
</evidence>
<reference evidence="10 11" key="1">
    <citation type="submission" date="2020-04" db="EMBL/GenBank/DDBJ databases">
        <title>Flammeovirgaceae bacterium KN852 isolated from deep sea.</title>
        <authorList>
            <person name="Zhang D.-C."/>
        </authorList>
    </citation>
    <scope>NUCLEOTIDE SEQUENCE [LARGE SCALE GENOMIC DNA]</scope>
    <source>
        <strain evidence="10 11">KN852</strain>
    </source>
</reference>
<dbReference type="InterPro" id="IPR025857">
    <property type="entry name" value="MacB_PCD"/>
</dbReference>
<feature type="transmembrane region" description="Helical" evidence="7">
    <location>
        <begin position="344"/>
        <end position="367"/>
    </location>
</feature>
<evidence type="ECO:0000256" key="5">
    <source>
        <dbReference type="ARBA" id="ARBA00022989"/>
    </source>
</evidence>
<dbReference type="Proteomes" id="UP000559010">
    <property type="component" value="Unassembled WGS sequence"/>
</dbReference>
<keyword evidence="5 7" id="KW-1133">Transmembrane helix</keyword>
<dbReference type="AlphaFoldDB" id="A0A848IXI0"/>
<organism evidence="10 11">
    <name type="scientific">Marinigracilibium pacificum</name>
    <dbReference type="NCBI Taxonomy" id="2729599"/>
    <lineage>
        <taxon>Bacteria</taxon>
        <taxon>Pseudomonadati</taxon>
        <taxon>Bacteroidota</taxon>
        <taxon>Cytophagia</taxon>
        <taxon>Cytophagales</taxon>
        <taxon>Flammeovirgaceae</taxon>
        <taxon>Marinigracilibium</taxon>
    </lineage>
</organism>
<dbReference type="InterPro" id="IPR051447">
    <property type="entry name" value="Lipoprotein-release_system"/>
</dbReference>
<dbReference type="Pfam" id="PF02687">
    <property type="entry name" value="FtsX"/>
    <property type="match status" value="1"/>
</dbReference>
<evidence type="ECO:0000259" key="9">
    <source>
        <dbReference type="Pfam" id="PF12704"/>
    </source>
</evidence>
<name>A0A848IXI0_9BACT</name>
<dbReference type="InterPro" id="IPR003838">
    <property type="entry name" value="ABC3_permease_C"/>
</dbReference>